<comment type="caution">
    <text evidence="2">The sequence shown here is derived from an EMBL/GenBank/DDBJ whole genome shotgun (WGS) entry which is preliminary data.</text>
</comment>
<dbReference type="InterPro" id="IPR029063">
    <property type="entry name" value="SAM-dependent_MTases_sf"/>
</dbReference>
<protein>
    <submittedName>
        <fullName evidence="2">Methyltransferase domain-containing protein</fullName>
    </submittedName>
</protein>
<keyword evidence="2" id="KW-0808">Transferase</keyword>
<dbReference type="InterPro" id="IPR013216">
    <property type="entry name" value="Methyltransf_11"/>
</dbReference>
<dbReference type="Pfam" id="PF08241">
    <property type="entry name" value="Methyltransf_11"/>
    <property type="match status" value="1"/>
</dbReference>
<gene>
    <name evidence="2" type="ORF">H8N03_03295</name>
</gene>
<dbReference type="AlphaFoldDB" id="A0A923MNI6"/>
<keyword evidence="3" id="KW-1185">Reference proteome</keyword>
<organism evidence="2 3">
    <name type="scientific">Ramlibacter cellulosilyticus</name>
    <dbReference type="NCBI Taxonomy" id="2764187"/>
    <lineage>
        <taxon>Bacteria</taxon>
        <taxon>Pseudomonadati</taxon>
        <taxon>Pseudomonadota</taxon>
        <taxon>Betaproteobacteria</taxon>
        <taxon>Burkholderiales</taxon>
        <taxon>Comamonadaceae</taxon>
        <taxon>Ramlibacter</taxon>
    </lineage>
</organism>
<dbReference type="SUPFAM" id="SSF53335">
    <property type="entry name" value="S-adenosyl-L-methionine-dependent methyltransferases"/>
    <property type="match status" value="1"/>
</dbReference>
<dbReference type="GO" id="GO:0008757">
    <property type="term" value="F:S-adenosylmethionine-dependent methyltransferase activity"/>
    <property type="evidence" value="ECO:0007669"/>
    <property type="project" value="InterPro"/>
</dbReference>
<sequence length="197" mass="21855">MSNKRVLNVGGNSKQIPLPPAYAGYEHLLLDIQPGDSVDIVCDARQLTTLEAAQVDAVYCSHNLEHYHRHEVPRVLAGFQHVLKPGGFAHVIVPDLQAVMQQAVERKLDVEDTLYQSAAGPITVLDVLYGYGEEIERTGQDFYAHKTGFTPRSLELALWNAGFRKIFIGTERLQVEALAFKTAPDAWAREAFGLPES</sequence>
<dbReference type="EMBL" id="JACORT010000001">
    <property type="protein sequence ID" value="MBC5781953.1"/>
    <property type="molecule type" value="Genomic_DNA"/>
</dbReference>
<proteinExistence type="predicted"/>
<reference evidence="2" key="1">
    <citation type="submission" date="2020-08" db="EMBL/GenBank/DDBJ databases">
        <title>Ramlibacter sp. USB13 16S ribosomal RNA gene genome sequencing and assembly.</title>
        <authorList>
            <person name="Kang M."/>
        </authorList>
    </citation>
    <scope>NUCLEOTIDE SEQUENCE</scope>
    <source>
        <strain evidence="2">USB13</strain>
    </source>
</reference>
<evidence type="ECO:0000259" key="1">
    <source>
        <dbReference type="Pfam" id="PF08241"/>
    </source>
</evidence>
<dbReference type="Proteomes" id="UP000608513">
    <property type="component" value="Unassembled WGS sequence"/>
</dbReference>
<name>A0A923MNI6_9BURK</name>
<evidence type="ECO:0000313" key="3">
    <source>
        <dbReference type="Proteomes" id="UP000608513"/>
    </source>
</evidence>
<keyword evidence="2" id="KW-0489">Methyltransferase</keyword>
<dbReference type="RefSeq" id="WP_187074680.1">
    <property type="nucleotide sequence ID" value="NZ_JACORT010000001.1"/>
</dbReference>
<evidence type="ECO:0000313" key="2">
    <source>
        <dbReference type="EMBL" id="MBC5781953.1"/>
    </source>
</evidence>
<dbReference type="GO" id="GO:0032259">
    <property type="term" value="P:methylation"/>
    <property type="evidence" value="ECO:0007669"/>
    <property type="project" value="UniProtKB-KW"/>
</dbReference>
<accession>A0A923MNI6</accession>
<feature type="domain" description="Methyltransferase type 11" evidence="1">
    <location>
        <begin position="40"/>
        <end position="89"/>
    </location>
</feature>
<dbReference type="Gene3D" id="3.40.50.150">
    <property type="entry name" value="Vaccinia Virus protein VP39"/>
    <property type="match status" value="1"/>
</dbReference>